<dbReference type="InterPro" id="IPR045058">
    <property type="entry name" value="GIMA/IAN/Toc"/>
</dbReference>
<protein>
    <submittedName>
        <fullName evidence="7">GTPase IMAP family member 9-like</fullName>
    </submittedName>
</protein>
<accession>A0A6P7LM87</accession>
<dbReference type="InParanoid" id="A0A6P7LM87"/>
<proteinExistence type="inferred from homology"/>
<evidence type="ECO:0000256" key="4">
    <source>
        <dbReference type="SAM" id="MobiDB-lite"/>
    </source>
</evidence>
<evidence type="ECO:0000259" key="5">
    <source>
        <dbReference type="PROSITE" id="PS51720"/>
    </source>
</evidence>
<organism evidence="6 7">
    <name type="scientific">Betta splendens</name>
    <name type="common">Siamese fighting fish</name>
    <dbReference type="NCBI Taxonomy" id="158456"/>
    <lineage>
        <taxon>Eukaryota</taxon>
        <taxon>Metazoa</taxon>
        <taxon>Chordata</taxon>
        <taxon>Craniata</taxon>
        <taxon>Vertebrata</taxon>
        <taxon>Euteleostomi</taxon>
        <taxon>Actinopterygii</taxon>
        <taxon>Neopterygii</taxon>
        <taxon>Teleostei</taxon>
        <taxon>Neoteleostei</taxon>
        <taxon>Acanthomorphata</taxon>
        <taxon>Anabantaria</taxon>
        <taxon>Anabantiformes</taxon>
        <taxon>Anabantoidei</taxon>
        <taxon>Osphronemidae</taxon>
        <taxon>Betta</taxon>
    </lineage>
</organism>
<dbReference type="Gene3D" id="3.40.50.300">
    <property type="entry name" value="P-loop containing nucleotide triphosphate hydrolases"/>
    <property type="match status" value="1"/>
</dbReference>
<name>A0A6P7LM87_BETSP</name>
<dbReference type="InterPro" id="IPR006703">
    <property type="entry name" value="G_AIG1"/>
</dbReference>
<dbReference type="AlphaFoldDB" id="A0A6P7LM87"/>
<evidence type="ECO:0000313" key="7">
    <source>
        <dbReference type="RefSeq" id="XP_028995365.1"/>
    </source>
</evidence>
<gene>
    <name evidence="7" type="primary">LOC114848785</name>
</gene>
<evidence type="ECO:0000313" key="6">
    <source>
        <dbReference type="Proteomes" id="UP000515150"/>
    </source>
</evidence>
<reference evidence="7" key="1">
    <citation type="submission" date="2025-08" db="UniProtKB">
        <authorList>
            <consortium name="RefSeq"/>
        </authorList>
    </citation>
    <scope>IDENTIFICATION</scope>
</reference>
<evidence type="ECO:0000256" key="2">
    <source>
        <dbReference type="ARBA" id="ARBA00022741"/>
    </source>
</evidence>
<dbReference type="GeneID" id="114848785"/>
<dbReference type="InterPro" id="IPR027417">
    <property type="entry name" value="P-loop_NTPase"/>
</dbReference>
<dbReference type="Pfam" id="PF04548">
    <property type="entry name" value="AIG1"/>
    <property type="match status" value="1"/>
</dbReference>
<dbReference type="KEGG" id="bspl:114848785"/>
<keyword evidence="6" id="KW-1185">Reference proteome</keyword>
<dbReference type="CDD" id="cd01852">
    <property type="entry name" value="AIG1"/>
    <property type="match status" value="1"/>
</dbReference>
<keyword evidence="3" id="KW-0342">GTP-binding</keyword>
<dbReference type="PROSITE" id="PS51720">
    <property type="entry name" value="G_AIG1"/>
    <property type="match status" value="1"/>
</dbReference>
<dbReference type="OrthoDB" id="5985928at2759"/>
<keyword evidence="2" id="KW-0547">Nucleotide-binding</keyword>
<feature type="compositionally biased region" description="Basic residues" evidence="4">
    <location>
        <begin position="214"/>
        <end position="230"/>
    </location>
</feature>
<dbReference type="FunFam" id="3.40.50.300:FF:000366">
    <property type="entry name" value="GTPase, IMAP family member 2"/>
    <property type="match status" value="1"/>
</dbReference>
<dbReference type="Proteomes" id="UP000515150">
    <property type="component" value="Chromosome 22"/>
</dbReference>
<sequence length="230" mass="25947">MILLGKTGAGKSAAGNTILGREAFQSHLCPSSWTYHCKRAEGEVAGQRVAVIDTPGLFDTNFTEEELVKKIKSCMSLSAPGPHVFLLVVRLGRFTQEEKDTVKMIQSTFGKEAAKFSLVLFTHGDKLKKQTIETFISKSEELKELIEACYGQYHVFNNQSKDQKQIIDLMEKMVTMCINNGGGYYTSKMLRKATKASKKEKKQLLKQQDVTEPHRRKTMKPVKHNKCLLQ</sequence>
<dbReference type="RefSeq" id="XP_028995365.1">
    <property type="nucleotide sequence ID" value="XM_029139532.1"/>
</dbReference>
<evidence type="ECO:0000256" key="3">
    <source>
        <dbReference type="ARBA" id="ARBA00023134"/>
    </source>
</evidence>
<evidence type="ECO:0000256" key="1">
    <source>
        <dbReference type="ARBA" id="ARBA00008535"/>
    </source>
</evidence>
<feature type="region of interest" description="Disordered" evidence="4">
    <location>
        <begin position="197"/>
        <end position="230"/>
    </location>
</feature>
<dbReference type="PANTHER" id="PTHR10903:SF112">
    <property type="entry name" value="SI:CH211-113E8.5"/>
    <property type="match status" value="1"/>
</dbReference>
<dbReference type="GO" id="GO:0005525">
    <property type="term" value="F:GTP binding"/>
    <property type="evidence" value="ECO:0007669"/>
    <property type="project" value="UniProtKB-KW"/>
</dbReference>
<feature type="domain" description="AIG1-type G" evidence="5">
    <location>
        <begin position="1"/>
        <end position="194"/>
    </location>
</feature>
<dbReference type="PANTHER" id="PTHR10903">
    <property type="entry name" value="GTPASE, IMAP FAMILY MEMBER-RELATED"/>
    <property type="match status" value="1"/>
</dbReference>
<comment type="similarity">
    <text evidence="1">Belongs to the TRAFAC class TrmE-Era-EngA-EngB-Septin-like GTPase superfamily. AIG1/Toc34/Toc159-like paraseptin GTPase family. IAN subfamily.</text>
</comment>
<dbReference type="SUPFAM" id="SSF52540">
    <property type="entry name" value="P-loop containing nucleoside triphosphate hydrolases"/>
    <property type="match status" value="1"/>
</dbReference>